<feature type="transmembrane region" description="Helical" evidence="4">
    <location>
        <begin position="49"/>
        <end position="68"/>
    </location>
</feature>
<reference evidence="5 6" key="1">
    <citation type="submission" date="2019-01" db="EMBL/GenBank/DDBJ databases">
        <title>Nocardioides guangzhouensis sp. nov., an actinobacterium isolated from soil.</title>
        <authorList>
            <person name="Fu Y."/>
            <person name="Cai Y."/>
            <person name="Lin Z."/>
            <person name="Chen P."/>
        </authorList>
    </citation>
    <scope>NUCLEOTIDE SEQUENCE [LARGE SCALE GENOMIC DNA]</scope>
    <source>
        <strain evidence="5 6">130</strain>
    </source>
</reference>
<keyword evidence="4" id="KW-1133">Transmembrane helix</keyword>
<organism evidence="5 6">
    <name type="scientific">Nocardioides guangzhouensis</name>
    <dbReference type="NCBI Taxonomy" id="2497878"/>
    <lineage>
        <taxon>Bacteria</taxon>
        <taxon>Bacillati</taxon>
        <taxon>Actinomycetota</taxon>
        <taxon>Actinomycetes</taxon>
        <taxon>Propionibacteriales</taxon>
        <taxon>Nocardioidaceae</taxon>
        <taxon>Nocardioides</taxon>
    </lineage>
</organism>
<dbReference type="OrthoDB" id="3214641at2"/>
<accession>A0A4Q4Z4C8</accession>
<dbReference type="Pfam" id="PF05949">
    <property type="entry name" value="DUF881"/>
    <property type="match status" value="1"/>
</dbReference>
<evidence type="ECO:0000313" key="6">
    <source>
        <dbReference type="Proteomes" id="UP000295198"/>
    </source>
</evidence>
<comment type="caution">
    <text evidence="5">The sequence shown here is derived from an EMBL/GenBank/DDBJ whole genome shotgun (WGS) entry which is preliminary data.</text>
</comment>
<dbReference type="PANTHER" id="PTHR37313">
    <property type="entry name" value="UPF0749 PROTEIN RV1825"/>
    <property type="match status" value="1"/>
</dbReference>
<protein>
    <submittedName>
        <fullName evidence="5">DUF881 domain-containing protein</fullName>
    </submittedName>
</protein>
<keyword evidence="2" id="KW-0175">Coiled coil</keyword>
<dbReference type="AlphaFoldDB" id="A0A4Q4Z4C8"/>
<comment type="similarity">
    <text evidence="1">Belongs to the UPF0749 family.</text>
</comment>
<evidence type="ECO:0000256" key="1">
    <source>
        <dbReference type="ARBA" id="ARBA00009108"/>
    </source>
</evidence>
<gene>
    <name evidence="5" type="ORF">EKO23_21460</name>
</gene>
<keyword evidence="4" id="KW-0472">Membrane</keyword>
<feature type="compositionally biased region" description="Basic and acidic residues" evidence="3">
    <location>
        <begin position="1"/>
        <end position="11"/>
    </location>
</feature>
<keyword evidence="6" id="KW-1185">Reference proteome</keyword>
<feature type="compositionally biased region" description="Low complexity" evidence="3">
    <location>
        <begin position="12"/>
        <end position="24"/>
    </location>
</feature>
<keyword evidence="4" id="KW-0812">Transmembrane</keyword>
<dbReference type="InterPro" id="IPR010273">
    <property type="entry name" value="DUF881"/>
</dbReference>
<dbReference type="Gene3D" id="3.30.70.1880">
    <property type="entry name" value="Protein of unknown function DUF881"/>
    <property type="match status" value="1"/>
</dbReference>
<name>A0A4Q4Z4C8_9ACTN</name>
<evidence type="ECO:0000256" key="4">
    <source>
        <dbReference type="SAM" id="Phobius"/>
    </source>
</evidence>
<proteinExistence type="inferred from homology"/>
<sequence length="281" mass="30099">MADRERTRDGAHASAGDDAADGTPDPTPKPDHRPAGHARNRFQTRGWRIATPLVFGLSGALFLISAASSDGNDLRPGRVTTMASLVRNESRQVEDLQAEARGLRQQVDDLSAAVDDETVQRARNEARGKRAAAGFEPVSGPGVTVTLADAPRDVREESDRDLNRLVVHQQDIQAVVNAMWDAGAQAVTIQGQRIISTTGIKCAGNSVELHGIPYPQPYVIKAVGDPAELEARIGSDPYVNGYRQDAADPTIQVGWSMEQESSIDAPAYGGIQALQYARPAS</sequence>
<feature type="coiled-coil region" evidence="2">
    <location>
        <begin position="86"/>
        <end position="113"/>
    </location>
</feature>
<feature type="region of interest" description="Disordered" evidence="3">
    <location>
        <begin position="1"/>
        <end position="43"/>
    </location>
</feature>
<evidence type="ECO:0000313" key="5">
    <source>
        <dbReference type="EMBL" id="RYP82580.1"/>
    </source>
</evidence>
<dbReference type="EMBL" id="SDKM01000045">
    <property type="protein sequence ID" value="RYP82580.1"/>
    <property type="molecule type" value="Genomic_DNA"/>
</dbReference>
<evidence type="ECO:0000256" key="3">
    <source>
        <dbReference type="SAM" id="MobiDB-lite"/>
    </source>
</evidence>
<dbReference type="Proteomes" id="UP000295198">
    <property type="component" value="Unassembled WGS sequence"/>
</dbReference>
<dbReference type="PANTHER" id="PTHR37313:SF4">
    <property type="entry name" value="CONSERVED MEMBRANE PROTEIN-RELATED"/>
    <property type="match status" value="1"/>
</dbReference>
<dbReference type="GO" id="GO:0005886">
    <property type="term" value="C:plasma membrane"/>
    <property type="evidence" value="ECO:0007669"/>
    <property type="project" value="TreeGrafter"/>
</dbReference>
<evidence type="ECO:0000256" key="2">
    <source>
        <dbReference type="SAM" id="Coils"/>
    </source>
</evidence>